<dbReference type="SUPFAM" id="SSF53448">
    <property type="entry name" value="Nucleotide-diphospho-sugar transferases"/>
    <property type="match status" value="1"/>
</dbReference>
<organism evidence="3 4">
    <name type="scientific">Undibacterium fentianense</name>
    <dbReference type="NCBI Taxonomy" id="2828728"/>
    <lineage>
        <taxon>Bacteria</taxon>
        <taxon>Pseudomonadati</taxon>
        <taxon>Pseudomonadota</taxon>
        <taxon>Betaproteobacteria</taxon>
        <taxon>Burkholderiales</taxon>
        <taxon>Oxalobacteraceae</taxon>
        <taxon>Undibacterium</taxon>
    </lineage>
</organism>
<proteinExistence type="predicted"/>
<evidence type="ECO:0000313" key="3">
    <source>
        <dbReference type="EMBL" id="MBR7799695.1"/>
    </source>
</evidence>
<dbReference type="PANTHER" id="PTHR43777">
    <property type="entry name" value="MOLYBDENUM COFACTOR CYTIDYLYLTRANSFERASE"/>
    <property type="match status" value="1"/>
</dbReference>
<evidence type="ECO:0000313" key="4">
    <source>
        <dbReference type="Proteomes" id="UP000678545"/>
    </source>
</evidence>
<dbReference type="GO" id="GO:0016779">
    <property type="term" value="F:nucleotidyltransferase activity"/>
    <property type="evidence" value="ECO:0007669"/>
    <property type="project" value="UniProtKB-ARBA"/>
</dbReference>
<evidence type="ECO:0000256" key="1">
    <source>
        <dbReference type="ARBA" id="ARBA00022842"/>
    </source>
</evidence>
<dbReference type="AlphaFoldDB" id="A0A941IG60"/>
<dbReference type="Proteomes" id="UP000678545">
    <property type="component" value="Unassembled WGS sequence"/>
</dbReference>
<dbReference type="RefSeq" id="WP_212674823.1">
    <property type="nucleotide sequence ID" value="NZ_JAGSPJ010000002.1"/>
</dbReference>
<dbReference type="InterPro" id="IPR025877">
    <property type="entry name" value="MobA-like_NTP_Trfase"/>
</dbReference>
<name>A0A941IG60_9BURK</name>
<dbReference type="Pfam" id="PF12804">
    <property type="entry name" value="NTP_transf_3"/>
    <property type="match status" value="1"/>
</dbReference>
<gene>
    <name evidence="3" type="ORF">KDM90_06765</name>
</gene>
<feature type="domain" description="MobA-like NTP transferase" evidence="2">
    <location>
        <begin position="8"/>
        <end position="173"/>
    </location>
</feature>
<dbReference type="InterPro" id="IPR029044">
    <property type="entry name" value="Nucleotide-diphossugar_trans"/>
</dbReference>
<dbReference type="Gene3D" id="3.90.550.10">
    <property type="entry name" value="Spore Coat Polysaccharide Biosynthesis Protein SpsA, Chain A"/>
    <property type="match status" value="1"/>
</dbReference>
<accession>A0A941IG60</accession>
<comment type="caution">
    <text evidence="3">The sequence shown here is derived from an EMBL/GenBank/DDBJ whole genome shotgun (WGS) entry which is preliminary data.</text>
</comment>
<protein>
    <submittedName>
        <fullName evidence="3">Nucleotidyltransferase family protein</fullName>
    </submittedName>
</protein>
<keyword evidence="1" id="KW-0460">Magnesium</keyword>
<dbReference type="CDD" id="cd04182">
    <property type="entry name" value="GT_2_like_f"/>
    <property type="match status" value="1"/>
</dbReference>
<reference evidence="3" key="1">
    <citation type="submission" date="2021-04" db="EMBL/GenBank/DDBJ databases">
        <title>novel species isolated from subtropical streams in China.</title>
        <authorList>
            <person name="Lu H."/>
        </authorList>
    </citation>
    <scope>NUCLEOTIDE SEQUENCE</scope>
    <source>
        <strain evidence="3">FT137W</strain>
    </source>
</reference>
<dbReference type="PANTHER" id="PTHR43777:SF1">
    <property type="entry name" value="MOLYBDENUM COFACTOR CYTIDYLYLTRANSFERASE"/>
    <property type="match status" value="1"/>
</dbReference>
<keyword evidence="4" id="KW-1185">Reference proteome</keyword>
<dbReference type="EMBL" id="JAGSPJ010000002">
    <property type="protein sequence ID" value="MBR7799695.1"/>
    <property type="molecule type" value="Genomic_DNA"/>
</dbReference>
<evidence type="ECO:0000259" key="2">
    <source>
        <dbReference type="Pfam" id="PF12804"/>
    </source>
</evidence>
<sequence>MQTFRCCGMLLAAGRGERFDSSGSKHKLLSSLADGRSILATSSANLNAVLPESMVVISAKSQHSQQLRETLSLTKLTICDCDDASLGLAHSLRAGLACLSVDCDAVVIALGDMPFVQPTTIHAMVASMRAGASVVVPTYAGQRGNPVGFRRHYFSLLSQLSGDQGARQLLRDLPVTELPVNDPGILRDIDYPADLSR</sequence>